<feature type="compositionally biased region" description="Polar residues" evidence="10">
    <location>
        <begin position="37"/>
        <end position="48"/>
    </location>
</feature>
<evidence type="ECO:0000256" key="5">
    <source>
        <dbReference type="ARBA" id="ARBA00022771"/>
    </source>
</evidence>
<feature type="region of interest" description="Disordered" evidence="10">
    <location>
        <begin position="561"/>
        <end position="580"/>
    </location>
</feature>
<keyword evidence="9" id="KW-0012">Acyltransferase</keyword>
<feature type="compositionally biased region" description="Low complexity" evidence="10">
    <location>
        <begin position="651"/>
        <end position="664"/>
    </location>
</feature>
<organism evidence="13 14">
    <name type="scientific">Alternaria dauci</name>
    <dbReference type="NCBI Taxonomy" id="48095"/>
    <lineage>
        <taxon>Eukaryota</taxon>
        <taxon>Fungi</taxon>
        <taxon>Dikarya</taxon>
        <taxon>Ascomycota</taxon>
        <taxon>Pezizomycotina</taxon>
        <taxon>Dothideomycetes</taxon>
        <taxon>Pleosporomycetidae</taxon>
        <taxon>Pleosporales</taxon>
        <taxon>Pleosporineae</taxon>
        <taxon>Pleosporaceae</taxon>
        <taxon>Alternaria</taxon>
        <taxon>Alternaria sect. Porri</taxon>
    </lineage>
</organism>
<feature type="domain" description="N-acetyltransferase ESCO zinc-finger" evidence="11">
    <location>
        <begin position="146"/>
        <end position="183"/>
    </location>
</feature>
<evidence type="ECO:0000256" key="3">
    <source>
        <dbReference type="ARBA" id="ARBA00022679"/>
    </source>
</evidence>
<feature type="region of interest" description="Disordered" evidence="10">
    <location>
        <begin position="1"/>
        <end position="142"/>
    </location>
</feature>
<comment type="subcellular location">
    <subcellularLocation>
        <location evidence="1">Nucleus</location>
    </subcellularLocation>
</comment>
<evidence type="ECO:0008006" key="15">
    <source>
        <dbReference type="Google" id="ProtNLM"/>
    </source>
</evidence>
<feature type="region of interest" description="Disordered" evidence="10">
    <location>
        <begin position="509"/>
        <end position="531"/>
    </location>
</feature>
<evidence type="ECO:0000259" key="11">
    <source>
        <dbReference type="Pfam" id="PF13878"/>
    </source>
</evidence>
<feature type="domain" description="N-acetyltransferase ESCO acetyl-transferase" evidence="12">
    <location>
        <begin position="341"/>
        <end position="403"/>
    </location>
</feature>
<evidence type="ECO:0000256" key="4">
    <source>
        <dbReference type="ARBA" id="ARBA00022723"/>
    </source>
</evidence>
<evidence type="ECO:0000256" key="9">
    <source>
        <dbReference type="ARBA" id="ARBA00023315"/>
    </source>
</evidence>
<keyword evidence="5" id="KW-0863">Zinc-finger</keyword>
<keyword evidence="3" id="KW-0808">Transferase</keyword>
<dbReference type="Proteomes" id="UP001578633">
    <property type="component" value="Chromosome 1"/>
</dbReference>
<feature type="compositionally biased region" description="Basic and acidic residues" evidence="10">
    <location>
        <begin position="119"/>
        <end position="129"/>
    </location>
</feature>
<name>A0ABR3UWN4_9PLEO</name>
<accession>A0ABR3UWN4</accession>
<gene>
    <name evidence="13" type="ORF">ACET3X_001059</name>
</gene>
<keyword evidence="4" id="KW-0479">Metal-binding</keyword>
<evidence type="ECO:0000313" key="14">
    <source>
        <dbReference type="Proteomes" id="UP001578633"/>
    </source>
</evidence>
<evidence type="ECO:0000256" key="1">
    <source>
        <dbReference type="ARBA" id="ARBA00004123"/>
    </source>
</evidence>
<dbReference type="InterPro" id="IPR028005">
    <property type="entry name" value="AcTrfase_ESCO_Znf_dom"/>
</dbReference>
<feature type="compositionally biased region" description="Polar residues" evidence="10">
    <location>
        <begin position="920"/>
        <end position="943"/>
    </location>
</feature>
<evidence type="ECO:0000256" key="6">
    <source>
        <dbReference type="ARBA" id="ARBA00022833"/>
    </source>
</evidence>
<feature type="compositionally biased region" description="Polar residues" evidence="10">
    <location>
        <begin position="882"/>
        <end position="891"/>
    </location>
</feature>
<dbReference type="Pfam" id="PF13878">
    <property type="entry name" value="zf-C2H2_3"/>
    <property type="match status" value="1"/>
</dbReference>
<evidence type="ECO:0000259" key="12">
    <source>
        <dbReference type="Pfam" id="PF13880"/>
    </source>
</evidence>
<proteinExistence type="inferred from homology"/>
<feature type="region of interest" description="Disordered" evidence="10">
    <location>
        <begin position="586"/>
        <end position="1056"/>
    </location>
</feature>
<dbReference type="PANTHER" id="PTHR45884">
    <property type="entry name" value="N-ACETYLTRANSFERASE ECO"/>
    <property type="match status" value="1"/>
</dbReference>
<feature type="compositionally biased region" description="Pro residues" evidence="10">
    <location>
        <begin position="80"/>
        <end position="100"/>
    </location>
</feature>
<dbReference type="RefSeq" id="XP_069311301.1">
    <property type="nucleotide sequence ID" value="XM_069446308.1"/>
</dbReference>
<evidence type="ECO:0000256" key="10">
    <source>
        <dbReference type="SAM" id="MobiDB-lite"/>
    </source>
</evidence>
<feature type="compositionally biased region" description="Low complexity" evidence="10">
    <location>
        <begin position="816"/>
        <end position="828"/>
    </location>
</feature>
<dbReference type="PANTHER" id="PTHR45884:SF2">
    <property type="entry name" value="N-ACETYLTRANSFERASE ECO"/>
    <property type="match status" value="1"/>
</dbReference>
<feature type="compositionally biased region" description="Basic and acidic residues" evidence="10">
    <location>
        <begin position="975"/>
        <end position="992"/>
    </location>
</feature>
<feature type="compositionally biased region" description="Basic residues" evidence="10">
    <location>
        <begin position="701"/>
        <end position="715"/>
    </location>
</feature>
<protein>
    <recommendedName>
        <fullName evidence="15">Sister chromatid cohesion acetyltransferase Eco1</fullName>
    </recommendedName>
</protein>
<evidence type="ECO:0000256" key="8">
    <source>
        <dbReference type="ARBA" id="ARBA00023306"/>
    </source>
</evidence>
<keyword evidence="14" id="KW-1185">Reference proteome</keyword>
<evidence type="ECO:0000256" key="2">
    <source>
        <dbReference type="ARBA" id="ARBA00005816"/>
    </source>
</evidence>
<comment type="similarity">
    <text evidence="2">Belongs to the acetyltransferase family. ECO subfamily.</text>
</comment>
<dbReference type="EMBL" id="JBHGVX010000001">
    <property type="protein sequence ID" value="KAL1800717.1"/>
    <property type="molecule type" value="Genomic_DNA"/>
</dbReference>
<sequence length="1072" mass="116620">MSSFGAKKVVRTYSRQTKRQLYDEEPPTKRRRVETTIECTKSTESTSLDAAPAVIASSIERGSSTPPPSSPKDSPAVFPDEPPQSSPPSSPVPRSSPPPVQKRRPVFSIFKKQLKPRAPTKEPLVEQDHNVQSSPKPAPKKKQMVQMQLDLASETRKTCKTCGMQYIPSHAEDAALHKKFHAMNVGGVDFTKSVVERFRKNQIWSGDGSFIAVVGRKDTLALRNRASDVLKVVNTELAAVPISDDELWGQTSRAACADATERGTASSKQQSSVKSEASVPLVDRFKIYLYIRGNKCVGACLAERIWEAHKVLNSTGLPEQEDGDAVVSQSSSISISTDSDSATLGISRIWTSNQHRKNGIATRLLDSARSDFLYGLNVEKAKVAFSQPTESGGNLARKWFGCQAGWHATALYEVRWWGLFVVPRRIASTCISAMIKSQSRPSARQHFLRCTISPLRPSFFHVHRIMHLLEDAAPPPIKTKKSVRILSPTTTIPPYPFDDKHVTLNELRARRSSQGPPASPPPPVTPAGYANSSVTAGEANAQVIGKDALAVADVPPSPSPYLNHTHATLSPSNVPANPFSRTLASLEPQERESDEERTNPGRPTLGSNRASLDVESFKNLLMTGKPTPRPSGPPAQPTSASQPGAGAQFETSSSTDTSSISRQSLFEHPQETHAESPRTSVDLAGSDEDDSMGLVSEVQKGKKKPPPAPKHRHGKLVTQRQPQTVSFESFAATEPAQATSPPTRRTDSSDIQKPLPPTPVAVPQSLHISTQDTTPLQSPPTRPTPSQPSTPSEGPIRQKKTPPPVPLARRQSQLKTTTTGNRSRSSSNLTISSQHSVDAPQSPGPNTLDPLFGAKSPPPPPPSRHGARLANLGNSSANSSSTELPQRSSSGRMPRSVPEPPSSRRSTLESQPSSPAPSVHRTSSISSTRNTYRNFSGESTGSNMPPPPPPPRRGHSNRSSLDQQRPHMSYSSPTESRRTSIEYRRTSTEQRRSSVASESSLRRTYAPVDEKSENEHALYSPIEESEARLGLDENVSSGKEGEGRSDSSNILDDMEKFQREIDELRTRYKQAG</sequence>
<feature type="compositionally biased region" description="Low complexity" evidence="10">
    <location>
        <begin position="869"/>
        <end position="881"/>
    </location>
</feature>
<feature type="compositionally biased region" description="Pro residues" evidence="10">
    <location>
        <begin position="777"/>
        <end position="788"/>
    </location>
</feature>
<reference evidence="13 14" key="1">
    <citation type="submission" date="2024-09" db="EMBL/GenBank/DDBJ databases">
        <title>T2T genomes of carrot and Alternaria dauci and their utility for understanding host-pathogen interaction during carrot leaf blight disease.</title>
        <authorList>
            <person name="Liu W."/>
            <person name="Xu S."/>
            <person name="Ou C."/>
            <person name="Liu X."/>
            <person name="Zhuang F."/>
            <person name="Deng X.W."/>
        </authorList>
    </citation>
    <scope>NUCLEOTIDE SEQUENCE [LARGE SCALE GENOMIC DNA]</scope>
    <source>
        <strain evidence="13 14">A2016</strain>
    </source>
</reference>
<feature type="compositionally biased region" description="Polar residues" evidence="10">
    <location>
        <begin position="718"/>
        <end position="727"/>
    </location>
</feature>
<keyword evidence="6" id="KW-0862">Zinc</keyword>
<feature type="compositionally biased region" description="Pro residues" evidence="10">
    <location>
        <begin position="627"/>
        <end position="636"/>
    </location>
</feature>
<keyword evidence="7" id="KW-0539">Nucleus</keyword>
<keyword evidence="8" id="KW-0131">Cell cycle</keyword>
<dbReference type="InterPro" id="IPR028009">
    <property type="entry name" value="ESCO_Acetyltransf_dom"/>
</dbReference>
<dbReference type="Pfam" id="PF13880">
    <property type="entry name" value="Acetyltransf_13"/>
    <property type="match status" value="1"/>
</dbReference>
<evidence type="ECO:0000256" key="7">
    <source>
        <dbReference type="ARBA" id="ARBA00023242"/>
    </source>
</evidence>
<dbReference type="GeneID" id="96081381"/>
<evidence type="ECO:0000313" key="13">
    <source>
        <dbReference type="EMBL" id="KAL1800717.1"/>
    </source>
</evidence>
<comment type="caution">
    <text evidence="13">The sequence shown here is derived from an EMBL/GenBank/DDBJ whole genome shotgun (WGS) entry which is preliminary data.</text>
</comment>
<feature type="compositionally biased region" description="Basic and acidic residues" evidence="10">
    <location>
        <begin position="588"/>
        <end position="599"/>
    </location>
</feature>